<dbReference type="Proteomes" id="UP000242414">
    <property type="component" value="Unassembled WGS sequence"/>
</dbReference>
<gene>
    <name evidence="1" type="ORF">BCV72DRAFT_107671</name>
</gene>
<dbReference type="VEuPathDB" id="FungiDB:BCV72DRAFT_107671"/>
<dbReference type="AlphaFoldDB" id="A0A1X0R679"/>
<protein>
    <submittedName>
        <fullName evidence="1">Uncharacterized protein</fullName>
    </submittedName>
</protein>
<proteinExistence type="predicted"/>
<name>A0A1X0R679_RHIZD</name>
<sequence>MFIGNRGIGVGSRIKRYQRYGGDWKQKLHEQETQVCITNENMTSQTCVYCFSKLDHPIHKRMIKGKEITVTSKGPFICRNPKCVLVTKRQPVKSRDTLSALTVGLLGLSYILFHRTFPCCETSLSQSSTEFTNITSSFLNARERLGSDDVTN</sequence>
<accession>A0A1X0R679</accession>
<dbReference type="OrthoDB" id="2289379at2759"/>
<reference evidence="1" key="1">
    <citation type="journal article" date="2016" name="Proc. Natl. Acad. Sci. U.S.A.">
        <title>Lipid metabolic changes in an early divergent fungus govern the establishment of a mutualistic symbiosis with endobacteria.</title>
        <authorList>
            <person name="Lastovetsky O.A."/>
            <person name="Gaspar M.L."/>
            <person name="Mondo S.J."/>
            <person name="LaButti K.M."/>
            <person name="Sandor L."/>
            <person name="Grigoriev I.V."/>
            <person name="Henry S.A."/>
            <person name="Pawlowska T.E."/>
        </authorList>
    </citation>
    <scope>NUCLEOTIDE SEQUENCE [LARGE SCALE GENOMIC DNA]</scope>
    <source>
        <strain evidence="1">ATCC 52814</strain>
    </source>
</reference>
<organism evidence="1">
    <name type="scientific">Rhizopus microsporus var. microsporus</name>
    <dbReference type="NCBI Taxonomy" id="86635"/>
    <lineage>
        <taxon>Eukaryota</taxon>
        <taxon>Fungi</taxon>
        <taxon>Fungi incertae sedis</taxon>
        <taxon>Mucoromycota</taxon>
        <taxon>Mucoromycotina</taxon>
        <taxon>Mucoromycetes</taxon>
        <taxon>Mucorales</taxon>
        <taxon>Mucorineae</taxon>
        <taxon>Rhizopodaceae</taxon>
        <taxon>Rhizopus</taxon>
    </lineage>
</organism>
<dbReference type="EMBL" id="KV921903">
    <property type="protein sequence ID" value="ORE07471.1"/>
    <property type="molecule type" value="Genomic_DNA"/>
</dbReference>
<evidence type="ECO:0000313" key="1">
    <source>
        <dbReference type="EMBL" id="ORE07471.1"/>
    </source>
</evidence>